<name>A0A7R8ZX86_9CRUS</name>
<comment type="subcellular location">
    <subcellularLocation>
        <location evidence="8">Nucleus</location>
        <location evidence="8">Nuclear pore complex</location>
    </subcellularLocation>
    <subcellularLocation>
        <location evidence="8">Nucleus membrane</location>
    </subcellularLocation>
</comment>
<dbReference type="GO" id="GO:0017056">
    <property type="term" value="F:structural constituent of nuclear pore"/>
    <property type="evidence" value="ECO:0007669"/>
    <property type="project" value="UniProtKB-UniRule"/>
</dbReference>
<feature type="non-terminal residue" evidence="9">
    <location>
        <position position="1"/>
    </location>
</feature>
<gene>
    <name evidence="9" type="ORF">CTOB1V02_LOCUS13152</name>
</gene>
<keyword evidence="8" id="KW-0472">Membrane</keyword>
<keyword evidence="4" id="KW-0653">Protein transport</keyword>
<comment type="subunit">
    <text evidence="8">Part of the nuclear pore complex (NPC).</text>
</comment>
<dbReference type="GO" id="GO:0000973">
    <property type="term" value="P:post-transcriptional tethering of RNA polymerase II gene DNA at nuclear periphery"/>
    <property type="evidence" value="ECO:0007669"/>
    <property type="project" value="TreeGrafter"/>
</dbReference>
<keyword evidence="5 8" id="KW-0811">Translocation</keyword>
<keyword evidence="7 8" id="KW-0539">Nucleus</keyword>
<keyword evidence="3" id="KW-0509">mRNA transport</keyword>
<dbReference type="GO" id="GO:0031080">
    <property type="term" value="C:nuclear pore outer ring"/>
    <property type="evidence" value="ECO:0007669"/>
    <property type="project" value="TreeGrafter"/>
</dbReference>
<dbReference type="GO" id="GO:0031965">
    <property type="term" value="C:nuclear membrane"/>
    <property type="evidence" value="ECO:0007669"/>
    <property type="project" value="UniProtKB-SubCell"/>
</dbReference>
<dbReference type="PANTHER" id="PTHR13003">
    <property type="entry name" value="NUP107-RELATED"/>
    <property type="match status" value="1"/>
</dbReference>
<comment type="similarity">
    <text evidence="1 8">Belongs to the nucleoporin Nup84/Nup107 family.</text>
</comment>
<accession>A0A7R8ZX86</accession>
<evidence type="ECO:0000256" key="6">
    <source>
        <dbReference type="ARBA" id="ARBA00023132"/>
    </source>
</evidence>
<comment type="function">
    <text evidence="8">Functions as a component of the nuclear pore complex (NPC).</text>
</comment>
<keyword evidence="2 8" id="KW-0813">Transport</keyword>
<protein>
    <recommendedName>
        <fullName evidence="8">Nuclear pore complex protein</fullName>
    </recommendedName>
</protein>
<evidence type="ECO:0000256" key="2">
    <source>
        <dbReference type="ARBA" id="ARBA00022448"/>
    </source>
</evidence>
<dbReference type="EMBL" id="OB672250">
    <property type="protein sequence ID" value="CAD7235337.1"/>
    <property type="molecule type" value="Genomic_DNA"/>
</dbReference>
<reference evidence="9" key="1">
    <citation type="submission" date="2020-11" db="EMBL/GenBank/DDBJ databases">
        <authorList>
            <person name="Tran Van P."/>
        </authorList>
    </citation>
    <scope>NUCLEOTIDE SEQUENCE</scope>
</reference>
<evidence type="ECO:0000256" key="1">
    <source>
        <dbReference type="ARBA" id="ARBA00009510"/>
    </source>
</evidence>
<proteinExistence type="inferred from homology"/>
<dbReference type="Pfam" id="PF04121">
    <property type="entry name" value="Nup84_Nup100"/>
    <property type="match status" value="2"/>
</dbReference>
<evidence type="ECO:0000256" key="5">
    <source>
        <dbReference type="ARBA" id="ARBA00023010"/>
    </source>
</evidence>
<dbReference type="PANTHER" id="PTHR13003:SF2">
    <property type="entry name" value="NUCLEAR PORE COMPLEX PROTEIN NUP107"/>
    <property type="match status" value="1"/>
</dbReference>
<evidence type="ECO:0000256" key="8">
    <source>
        <dbReference type="RuleBase" id="RU365072"/>
    </source>
</evidence>
<feature type="non-terminal residue" evidence="9">
    <location>
        <position position="280"/>
    </location>
</feature>
<dbReference type="AlphaFoldDB" id="A0A7R8ZX86"/>
<evidence type="ECO:0000256" key="3">
    <source>
        <dbReference type="ARBA" id="ARBA00022816"/>
    </source>
</evidence>
<evidence type="ECO:0000313" key="9">
    <source>
        <dbReference type="EMBL" id="CAD7235337.1"/>
    </source>
</evidence>
<sequence>HLFFLLRDLVDPDLLPPRSFIDSLVLAYIDRLQESKLLPNGIAWYVTHLPDTQQVGIFAAFLSTLSTEEERSEALEAGRINGIAVQEATKKIVQGETVMVDWEVERSLRAMGFTGEPLPADFFEPDLSSDFIFSALESSKDIKIVREGRSPYCRVQRAMISNKFQDLTASQGFDADTDPQLLRFLVHLFFLLRDLVDPDLLPPRSFIDSLVLAYIDRLQESKLLPNGIAWYVTHLPDTQQVGTFAAFLSTLSTEEERSEALEAGRINGIAVQEAMKKIVQ</sequence>
<evidence type="ECO:0000256" key="4">
    <source>
        <dbReference type="ARBA" id="ARBA00022927"/>
    </source>
</evidence>
<evidence type="ECO:0000256" key="7">
    <source>
        <dbReference type="ARBA" id="ARBA00023242"/>
    </source>
</evidence>
<keyword evidence="6 8" id="KW-0906">Nuclear pore complex</keyword>
<dbReference type="InterPro" id="IPR007252">
    <property type="entry name" value="Nup84/Nup107"/>
</dbReference>
<dbReference type="GO" id="GO:0006606">
    <property type="term" value="P:protein import into nucleus"/>
    <property type="evidence" value="ECO:0007669"/>
    <property type="project" value="TreeGrafter"/>
</dbReference>
<dbReference type="GO" id="GO:0006406">
    <property type="term" value="P:mRNA export from nucleus"/>
    <property type="evidence" value="ECO:0007669"/>
    <property type="project" value="TreeGrafter"/>
</dbReference>
<organism evidence="9">
    <name type="scientific">Cyprideis torosa</name>
    <dbReference type="NCBI Taxonomy" id="163714"/>
    <lineage>
        <taxon>Eukaryota</taxon>
        <taxon>Metazoa</taxon>
        <taxon>Ecdysozoa</taxon>
        <taxon>Arthropoda</taxon>
        <taxon>Crustacea</taxon>
        <taxon>Oligostraca</taxon>
        <taxon>Ostracoda</taxon>
        <taxon>Podocopa</taxon>
        <taxon>Podocopida</taxon>
        <taxon>Cytherocopina</taxon>
        <taxon>Cytheroidea</taxon>
        <taxon>Cytherideidae</taxon>
        <taxon>Cyprideis</taxon>
    </lineage>
</organism>